<feature type="compositionally biased region" description="Low complexity" evidence="1">
    <location>
        <begin position="1"/>
        <end position="12"/>
    </location>
</feature>
<gene>
    <name evidence="3" type="ORF">MELLADRAFT_78685</name>
</gene>
<dbReference type="Gene3D" id="2.40.290.30">
    <property type="entry name" value="Mediator complex subunit 25, ACID domain"/>
    <property type="match status" value="1"/>
</dbReference>
<dbReference type="HOGENOM" id="CLU_1437687_0_0_1"/>
<dbReference type="EMBL" id="GL883127">
    <property type="protein sequence ID" value="EGG03018.1"/>
    <property type="molecule type" value="Genomic_DNA"/>
</dbReference>
<dbReference type="InParanoid" id="F4RXB1"/>
<feature type="non-terminal residue" evidence="3">
    <location>
        <position position="189"/>
    </location>
</feature>
<dbReference type="InterPro" id="IPR038196">
    <property type="entry name" value="Med25_PTOV_sf"/>
</dbReference>
<evidence type="ECO:0000313" key="4">
    <source>
        <dbReference type="Proteomes" id="UP000001072"/>
    </source>
</evidence>
<protein>
    <recommendedName>
        <fullName evidence="2">Mediator complex subunit Med25 PTOV domain-containing protein</fullName>
    </recommendedName>
</protein>
<evidence type="ECO:0000259" key="2">
    <source>
        <dbReference type="Pfam" id="PF11232"/>
    </source>
</evidence>
<dbReference type="Pfam" id="PF11232">
    <property type="entry name" value="Med25"/>
    <property type="match status" value="1"/>
</dbReference>
<accession>F4RXB1</accession>
<dbReference type="OrthoDB" id="2505695at2759"/>
<keyword evidence="4" id="KW-1185">Reference proteome</keyword>
<dbReference type="eggNOG" id="ENOG502QVK9">
    <property type="taxonomic scope" value="Eukaryota"/>
</dbReference>
<sequence>MKAQQAQQAQQQLHTQNFSGPSTSTSTSGGMVNPMLGPALNPNGPNVGPAHPSEGPMIWQGTLNWTVGTKPNGQEETVSIRLGGHASPAQNANELRIVAESWPKVWRMMGSLRSTNLHELSAHTTINKPHGLSLHLISNGGGKRDEDLYVKICESMINNTFGVVIFDEIGHGVVLLYNRTMRTLFGLVF</sequence>
<dbReference type="VEuPathDB" id="FungiDB:MELLADRAFT_78685"/>
<dbReference type="Proteomes" id="UP000001072">
    <property type="component" value="Unassembled WGS sequence"/>
</dbReference>
<dbReference type="AlphaFoldDB" id="F4RXB1"/>
<name>F4RXB1_MELLP</name>
<dbReference type="KEGG" id="mlr:MELLADRAFT_78685"/>
<evidence type="ECO:0000313" key="3">
    <source>
        <dbReference type="EMBL" id="EGG03018.1"/>
    </source>
</evidence>
<proteinExistence type="predicted"/>
<organism evidence="4">
    <name type="scientific">Melampsora larici-populina (strain 98AG31 / pathotype 3-4-7)</name>
    <name type="common">Poplar leaf rust fungus</name>
    <dbReference type="NCBI Taxonomy" id="747676"/>
    <lineage>
        <taxon>Eukaryota</taxon>
        <taxon>Fungi</taxon>
        <taxon>Dikarya</taxon>
        <taxon>Basidiomycota</taxon>
        <taxon>Pucciniomycotina</taxon>
        <taxon>Pucciniomycetes</taxon>
        <taxon>Pucciniales</taxon>
        <taxon>Melampsoraceae</taxon>
        <taxon>Melampsora</taxon>
    </lineage>
</organism>
<dbReference type="RefSeq" id="XP_007413811.1">
    <property type="nucleotide sequence ID" value="XM_007413749.1"/>
</dbReference>
<evidence type="ECO:0000256" key="1">
    <source>
        <dbReference type="SAM" id="MobiDB-lite"/>
    </source>
</evidence>
<feature type="region of interest" description="Disordered" evidence="1">
    <location>
        <begin position="1"/>
        <end position="51"/>
    </location>
</feature>
<feature type="domain" description="Mediator complex subunit Med25 PTOV" evidence="2">
    <location>
        <begin position="57"/>
        <end position="188"/>
    </location>
</feature>
<feature type="compositionally biased region" description="Low complexity" evidence="1">
    <location>
        <begin position="19"/>
        <end position="30"/>
    </location>
</feature>
<dbReference type="InterPro" id="IPR021394">
    <property type="entry name" value="Med25_PTOV"/>
</dbReference>
<dbReference type="GeneID" id="18933152"/>
<reference evidence="4" key="1">
    <citation type="journal article" date="2011" name="Proc. Natl. Acad. Sci. U.S.A.">
        <title>Obligate biotrophy features unraveled by the genomic analysis of rust fungi.</title>
        <authorList>
            <person name="Duplessis S."/>
            <person name="Cuomo C.A."/>
            <person name="Lin Y.-C."/>
            <person name="Aerts A."/>
            <person name="Tisserant E."/>
            <person name="Veneault-Fourrey C."/>
            <person name="Joly D.L."/>
            <person name="Hacquard S."/>
            <person name="Amselem J."/>
            <person name="Cantarel B.L."/>
            <person name="Chiu R."/>
            <person name="Coutinho P.M."/>
            <person name="Feau N."/>
            <person name="Field M."/>
            <person name="Frey P."/>
            <person name="Gelhaye E."/>
            <person name="Goldberg J."/>
            <person name="Grabherr M.G."/>
            <person name="Kodira C.D."/>
            <person name="Kohler A."/>
            <person name="Kuees U."/>
            <person name="Lindquist E.A."/>
            <person name="Lucas S.M."/>
            <person name="Mago R."/>
            <person name="Mauceli E."/>
            <person name="Morin E."/>
            <person name="Murat C."/>
            <person name="Pangilinan J.L."/>
            <person name="Park R."/>
            <person name="Pearson M."/>
            <person name="Quesneville H."/>
            <person name="Rouhier N."/>
            <person name="Sakthikumar S."/>
            <person name="Salamov A.A."/>
            <person name="Schmutz J."/>
            <person name="Selles B."/>
            <person name="Shapiro H."/>
            <person name="Tanguay P."/>
            <person name="Tuskan G.A."/>
            <person name="Henrissat B."/>
            <person name="Van de Peer Y."/>
            <person name="Rouze P."/>
            <person name="Ellis J.G."/>
            <person name="Dodds P.N."/>
            <person name="Schein J.E."/>
            <person name="Zhong S."/>
            <person name="Hamelin R.C."/>
            <person name="Grigoriev I.V."/>
            <person name="Szabo L.J."/>
            <person name="Martin F."/>
        </authorList>
    </citation>
    <scope>NUCLEOTIDE SEQUENCE [LARGE SCALE GENOMIC DNA]</scope>
    <source>
        <strain evidence="4">98AG31 / pathotype 3-4-7</strain>
    </source>
</reference>